<dbReference type="KEGG" id="crs:FQB35_11510"/>
<evidence type="ECO:0000313" key="3">
    <source>
        <dbReference type="Proteomes" id="UP000324646"/>
    </source>
</evidence>
<keyword evidence="3" id="KW-1185">Reference proteome</keyword>
<evidence type="ECO:0000313" key="2">
    <source>
        <dbReference type="EMBL" id="QEK12901.1"/>
    </source>
</evidence>
<feature type="chain" id="PRO_5039501817" evidence="1">
    <location>
        <begin position="20"/>
        <end position="233"/>
    </location>
</feature>
<dbReference type="AlphaFoldDB" id="A0A5C0SEY5"/>
<sequence length="233" mass="26564">MKYKKILLCTIIATGLVLSVGCTKEVENNKTSTETAVDVSEKKSEASYDIVKKSIKNDYVEVYYPQIENMAGELIMDYINQDLENALKNHIKEATELKSKLVIDYEVTYKGEDILSIVFKGTQKHEGGEYKILYAINFDLKTSNKIFAKNLIKPDESAKNAINELLKEAAKDNKTMKHEFTGFGDWMGVYFTDDALVFYYLEDDMSTDYVKLSISRDEAKPYLNTEFGERPAS</sequence>
<protein>
    <submittedName>
        <fullName evidence="2">DUF4163 domain-containing protein</fullName>
    </submittedName>
</protein>
<dbReference type="EMBL" id="CP042243">
    <property type="protein sequence ID" value="QEK12901.1"/>
    <property type="molecule type" value="Genomic_DNA"/>
</dbReference>
<keyword evidence="1" id="KW-0732">Signal</keyword>
<organism evidence="2 3">
    <name type="scientific">Crassaminicella thermophila</name>
    <dbReference type="NCBI Taxonomy" id="2599308"/>
    <lineage>
        <taxon>Bacteria</taxon>
        <taxon>Bacillati</taxon>
        <taxon>Bacillota</taxon>
        <taxon>Clostridia</taxon>
        <taxon>Eubacteriales</taxon>
        <taxon>Clostridiaceae</taxon>
        <taxon>Crassaminicella</taxon>
    </lineage>
</organism>
<dbReference type="RefSeq" id="WP_148810037.1">
    <property type="nucleotide sequence ID" value="NZ_CP042243.1"/>
</dbReference>
<dbReference type="Gene3D" id="3.30.565.40">
    <property type="entry name" value="Fervidobacterium nodosum Rt17-B1 like"/>
    <property type="match status" value="1"/>
</dbReference>
<evidence type="ECO:0000256" key="1">
    <source>
        <dbReference type="SAM" id="SignalP"/>
    </source>
</evidence>
<name>A0A5C0SEY5_CRATE</name>
<dbReference type="Proteomes" id="UP000324646">
    <property type="component" value="Chromosome"/>
</dbReference>
<proteinExistence type="predicted"/>
<reference evidence="2 3" key="1">
    <citation type="submission" date="2019-07" db="EMBL/GenBank/DDBJ databases">
        <title>Complete genome of Crassaminicella thermophila SY095.</title>
        <authorList>
            <person name="Li X."/>
        </authorList>
    </citation>
    <scope>NUCLEOTIDE SEQUENCE [LARGE SCALE GENOMIC DNA]</scope>
    <source>
        <strain evidence="2 3">SY095</strain>
    </source>
</reference>
<feature type="signal peptide" evidence="1">
    <location>
        <begin position="1"/>
        <end position="19"/>
    </location>
</feature>
<gene>
    <name evidence="2" type="ORF">FQB35_11510</name>
</gene>
<accession>A0A5C0SEY5</accession>
<dbReference type="PROSITE" id="PS51257">
    <property type="entry name" value="PROKAR_LIPOPROTEIN"/>
    <property type="match status" value="1"/>
</dbReference>
<dbReference type="OrthoDB" id="1954071at2"/>